<comment type="caution">
    <text evidence="14">The sequence shown here is derived from an EMBL/GenBank/DDBJ whole genome shotgun (WGS) entry which is preliminary data.</text>
</comment>
<dbReference type="Gene3D" id="3.30.559.10">
    <property type="entry name" value="Chloramphenicol acetyltransferase-like domain"/>
    <property type="match status" value="1"/>
</dbReference>
<proteinExistence type="inferred from homology"/>
<evidence type="ECO:0000256" key="11">
    <source>
        <dbReference type="ARBA" id="ARBA00032317"/>
    </source>
</evidence>
<sequence length="464" mass="50284">MTTAEVHRPLSPMERWYWIADQISPLNVIARVRVSGAVTTAALEAAAADLTAEHPLLRVSIAADSDGKNPEFVPVYSAEIPVRTVTPAAADTEAWEHEVDITELGTSLDWRTRPLARIVDVVHRAGEPGEYHDLILTVSHVVADGTTALALLRDLVDYAAAHTAGSMTPDTEPAAYGVVRRLPLPAPEDMLPSRFRGMRGLLRAVGTAIVDQVVAAAARPHRLLPEVAVDPHDRRTRLWHRELSGEQLEALVQRCRAEGVTVHGALTAAMALALGNIVAPGDSGRIGIGSPVDFRTELRPVVGPDDAGAYVCTVPSFPRFGAVDLWEVARDLNRELLRRKNFRQHLALVTLLRLATPDSVANSARTVALLDQRGPGNVCISNIGRYDFPERSGDWALSGAQFIAGISISGHFVATVNTSHGVLHWNFTYIEGTVSDARARQLADDSLEILSRELVRPEPAVRKG</sequence>
<dbReference type="PANTHER" id="PTHR28037">
    <property type="entry name" value="ALCOHOL O-ACETYLTRANSFERASE 1-RELATED"/>
    <property type="match status" value="1"/>
</dbReference>
<evidence type="ECO:0000256" key="3">
    <source>
        <dbReference type="ARBA" id="ARBA00001907"/>
    </source>
</evidence>
<protein>
    <recommendedName>
        <fullName evidence="6">Phthiocerol/phthiodiolone dimycocerosyl transferase</fullName>
        <ecNumber evidence="5">2.3.1.282</ecNumber>
    </recommendedName>
    <alternativeName>
        <fullName evidence="12">Acyltransferase PapA5</fullName>
    </alternativeName>
    <alternativeName>
        <fullName evidence="10">Phthiocerol/phthiodiolone O-acyltransferase</fullName>
    </alternativeName>
    <alternativeName>
        <fullName evidence="11">Polyketide synthase-associated protein A5</fullName>
    </alternativeName>
</protein>
<dbReference type="InterPro" id="IPR023213">
    <property type="entry name" value="CAT-like_dom_sf"/>
</dbReference>
<evidence type="ECO:0000256" key="7">
    <source>
        <dbReference type="ARBA" id="ARBA00022516"/>
    </source>
</evidence>
<accession>A0ABS1M2X9</accession>
<evidence type="ECO:0000259" key="13">
    <source>
        <dbReference type="Pfam" id="PF16911"/>
    </source>
</evidence>
<keyword evidence="9" id="KW-0012">Acyltransferase</keyword>
<dbReference type="EMBL" id="JAERRJ010000003">
    <property type="protein sequence ID" value="MBL1074539.1"/>
    <property type="molecule type" value="Genomic_DNA"/>
</dbReference>
<evidence type="ECO:0000256" key="8">
    <source>
        <dbReference type="ARBA" id="ARBA00022679"/>
    </source>
</evidence>
<name>A0ABS1M2X9_9NOCA</name>
<dbReference type="EC" id="2.3.1.282" evidence="5"/>
<evidence type="ECO:0000256" key="9">
    <source>
        <dbReference type="ARBA" id="ARBA00023315"/>
    </source>
</evidence>
<dbReference type="Pfam" id="PF16911">
    <property type="entry name" value="PapA_C"/>
    <property type="match status" value="1"/>
</dbReference>
<evidence type="ECO:0000256" key="12">
    <source>
        <dbReference type="ARBA" id="ARBA00033407"/>
    </source>
</evidence>
<evidence type="ECO:0000313" key="15">
    <source>
        <dbReference type="Proteomes" id="UP000602198"/>
    </source>
</evidence>
<dbReference type="RefSeq" id="WP_201945417.1">
    <property type="nucleotide sequence ID" value="NZ_JAERRJ010000003.1"/>
</dbReference>
<evidence type="ECO:0000256" key="5">
    <source>
        <dbReference type="ARBA" id="ARBA00012866"/>
    </source>
</evidence>
<comment type="catalytic activity">
    <reaction evidence="3">
        <text>2 a mycocerosyl-[mycocerosic acid synthase] + a phthiodiolone = a dimycocerosyl phthiodiolone + 2 holo-[mycocerosic acid synthase].</text>
        <dbReference type="EC" id="2.3.1.282"/>
    </reaction>
</comment>
<dbReference type="InterPro" id="IPR052058">
    <property type="entry name" value="Alcohol_O-acetyltransferase"/>
</dbReference>
<keyword evidence="15" id="KW-1185">Reference proteome</keyword>
<dbReference type="SUPFAM" id="SSF52777">
    <property type="entry name" value="CoA-dependent acyltransferases"/>
    <property type="match status" value="2"/>
</dbReference>
<feature type="domain" description="Phthiocerol/phthiodiolone dimycocerosyl transferase C-terminal" evidence="13">
    <location>
        <begin position="241"/>
        <end position="385"/>
    </location>
</feature>
<evidence type="ECO:0000256" key="1">
    <source>
        <dbReference type="ARBA" id="ARBA00000026"/>
    </source>
</evidence>
<gene>
    <name evidence="14" type="ORF">JK358_09030</name>
</gene>
<dbReference type="Gene3D" id="3.30.559.30">
    <property type="entry name" value="Nonribosomal peptide synthetase, condensation domain"/>
    <property type="match status" value="1"/>
</dbReference>
<evidence type="ECO:0000256" key="4">
    <source>
        <dbReference type="ARBA" id="ARBA00006558"/>
    </source>
</evidence>
<keyword evidence="7" id="KW-0443">Lipid metabolism</keyword>
<evidence type="ECO:0000313" key="14">
    <source>
        <dbReference type="EMBL" id="MBL1074539.1"/>
    </source>
</evidence>
<dbReference type="InterPro" id="IPR031641">
    <property type="entry name" value="PapA_C"/>
</dbReference>
<reference evidence="14 15" key="1">
    <citation type="submission" date="2021-01" db="EMBL/GenBank/DDBJ databases">
        <title>WGS of actinomycetes isolated from Thailand.</title>
        <authorList>
            <person name="Thawai C."/>
        </authorList>
    </citation>
    <scope>NUCLEOTIDE SEQUENCE [LARGE SCALE GENOMIC DNA]</scope>
    <source>
        <strain evidence="14 15">LPG 2</strain>
    </source>
</reference>
<evidence type="ECO:0000256" key="2">
    <source>
        <dbReference type="ARBA" id="ARBA00000625"/>
    </source>
</evidence>
<comment type="catalytic activity">
    <reaction evidence="2">
        <text>2 a mycocerosyl-[mycocerosic acid synthase] + a phenolphthiocerol = a dimycocerosyl phenolphthiocerol + 2 holo-[mycocerosic acid synthase].</text>
        <dbReference type="EC" id="2.3.1.282"/>
    </reaction>
</comment>
<keyword evidence="7" id="KW-0444">Lipid biosynthesis</keyword>
<keyword evidence="8" id="KW-0808">Transferase</keyword>
<comment type="similarity">
    <text evidence="4">Belongs to the acyltransferase PapA5 family.</text>
</comment>
<evidence type="ECO:0000256" key="6">
    <source>
        <dbReference type="ARBA" id="ARBA00013449"/>
    </source>
</evidence>
<evidence type="ECO:0000256" key="10">
    <source>
        <dbReference type="ARBA" id="ARBA00030465"/>
    </source>
</evidence>
<comment type="catalytic activity">
    <reaction evidence="1">
        <text>2 a mycocerosyl-[mycocerosic acid synthase] + a phthiocerol = a dimycocerosyl phthiocerol + 2 holo-[mycocerosic acid synthase].</text>
        <dbReference type="EC" id="2.3.1.282"/>
    </reaction>
</comment>
<organism evidence="14 15">
    <name type="scientific">Nocardia acididurans</name>
    <dbReference type="NCBI Taxonomy" id="2802282"/>
    <lineage>
        <taxon>Bacteria</taxon>
        <taxon>Bacillati</taxon>
        <taxon>Actinomycetota</taxon>
        <taxon>Actinomycetes</taxon>
        <taxon>Mycobacteriales</taxon>
        <taxon>Nocardiaceae</taxon>
        <taxon>Nocardia</taxon>
    </lineage>
</organism>
<dbReference type="PANTHER" id="PTHR28037:SF1">
    <property type="entry name" value="ALCOHOL O-ACETYLTRANSFERASE 1-RELATED"/>
    <property type="match status" value="1"/>
</dbReference>
<dbReference type="Proteomes" id="UP000602198">
    <property type="component" value="Unassembled WGS sequence"/>
</dbReference>